<dbReference type="PROSITE" id="PS50983">
    <property type="entry name" value="FE_B12_PBP"/>
    <property type="match status" value="1"/>
</dbReference>
<evidence type="ECO:0000259" key="6">
    <source>
        <dbReference type="PROSITE" id="PS50983"/>
    </source>
</evidence>
<evidence type="ECO:0000256" key="4">
    <source>
        <dbReference type="ARBA" id="ARBA00022729"/>
    </source>
</evidence>
<organism evidence="7 8">
    <name type="scientific">Deinococcus arenicola</name>
    <dbReference type="NCBI Taxonomy" id="2994950"/>
    <lineage>
        <taxon>Bacteria</taxon>
        <taxon>Thermotogati</taxon>
        <taxon>Deinococcota</taxon>
        <taxon>Deinococci</taxon>
        <taxon>Deinococcales</taxon>
        <taxon>Deinococcaceae</taxon>
        <taxon>Deinococcus</taxon>
    </lineage>
</organism>
<gene>
    <name evidence="7" type="ORF">ORD21_03470</name>
</gene>
<dbReference type="PANTHER" id="PTHR30532">
    <property type="entry name" value="IRON III DICITRATE-BINDING PERIPLASMIC PROTEIN"/>
    <property type="match status" value="1"/>
</dbReference>
<reference evidence="7 8" key="1">
    <citation type="submission" date="2022-11" db="EMBL/GenBank/DDBJ databases">
        <title>Deinococcus ZS9-10, Low Temperature and Draught-tolerating, UV-resistant Bacteria from Continental Antarctica.</title>
        <authorList>
            <person name="Cheng L."/>
        </authorList>
    </citation>
    <scope>NUCLEOTIDE SEQUENCE [LARGE SCALE GENOMIC DNA]</scope>
    <source>
        <strain evidence="7 8">ZS9-10</strain>
    </source>
</reference>
<evidence type="ECO:0000313" key="7">
    <source>
        <dbReference type="EMBL" id="MDV6373657.1"/>
    </source>
</evidence>
<evidence type="ECO:0000313" key="8">
    <source>
        <dbReference type="Proteomes" id="UP001276150"/>
    </source>
</evidence>
<dbReference type="PRINTS" id="PR01715">
    <property type="entry name" value="FERRIBNDNGPP"/>
</dbReference>
<evidence type="ECO:0000256" key="2">
    <source>
        <dbReference type="ARBA" id="ARBA00008814"/>
    </source>
</evidence>
<dbReference type="PANTHER" id="PTHR30532:SF1">
    <property type="entry name" value="IRON(3+)-HYDROXAMATE-BINDING PROTEIN FHUD"/>
    <property type="match status" value="1"/>
</dbReference>
<keyword evidence="8" id="KW-1185">Reference proteome</keyword>
<evidence type="ECO:0000256" key="3">
    <source>
        <dbReference type="ARBA" id="ARBA00022448"/>
    </source>
</evidence>
<dbReference type="InterPro" id="IPR002491">
    <property type="entry name" value="ABC_transptr_periplasmic_BD"/>
</dbReference>
<comment type="similarity">
    <text evidence="2">Belongs to the bacterial solute-binding protein 8 family.</text>
</comment>
<comment type="subcellular location">
    <subcellularLocation>
        <location evidence="1">Cell envelope</location>
    </subcellularLocation>
</comment>
<feature type="domain" description="Fe/B12 periplasmic-binding" evidence="6">
    <location>
        <begin position="47"/>
        <end position="314"/>
    </location>
</feature>
<dbReference type="PROSITE" id="PS51257">
    <property type="entry name" value="PROKAR_LIPOPROTEIN"/>
    <property type="match status" value="1"/>
</dbReference>
<comment type="caution">
    <text evidence="7">The sequence shown here is derived from an EMBL/GenBank/DDBJ whole genome shotgun (WGS) entry which is preliminary data.</text>
</comment>
<dbReference type="Gene3D" id="3.40.50.1980">
    <property type="entry name" value="Nitrogenase molybdenum iron protein domain"/>
    <property type="match status" value="2"/>
</dbReference>
<proteinExistence type="inferred from homology"/>
<dbReference type="Proteomes" id="UP001276150">
    <property type="component" value="Unassembled WGS sequence"/>
</dbReference>
<feature type="chain" id="PRO_5045529284" evidence="5">
    <location>
        <begin position="22"/>
        <end position="314"/>
    </location>
</feature>
<dbReference type="RefSeq" id="WP_317638964.1">
    <property type="nucleotide sequence ID" value="NZ_JAPMIV010000003.1"/>
</dbReference>
<name>A0ABU4DNW6_9DEIO</name>
<evidence type="ECO:0000256" key="1">
    <source>
        <dbReference type="ARBA" id="ARBA00004196"/>
    </source>
</evidence>
<feature type="signal peptide" evidence="5">
    <location>
        <begin position="1"/>
        <end position="21"/>
    </location>
</feature>
<accession>A0ABU4DNW6</accession>
<protein>
    <submittedName>
        <fullName evidence="7">Iron-siderophore ABC transporter substrate-binding protein</fullName>
    </submittedName>
</protein>
<dbReference type="CDD" id="cd01146">
    <property type="entry name" value="FhuD"/>
    <property type="match status" value="1"/>
</dbReference>
<keyword evidence="3" id="KW-0813">Transport</keyword>
<dbReference type="InterPro" id="IPR051313">
    <property type="entry name" value="Bact_iron-sidero_bind"/>
</dbReference>
<sequence length="314" mass="33590">MRRAAILGVALAGSLGLPASAQTVQACKGQLITHAMGQTCVSGVPKQVVALEWTYVENVLALGVQPVGVAGVAGYNEWVKVPVKLSASVQDMGSRQQPSLEKLRALQPDLIITTKFGATQNYAQFSAIAPTLVYNPYASESQYGEMRSTFTQLGAVLGRAAAARQVLSNMDAQLNRVKSDLKAAERGGESFVFAQAYTGSGGTPTMRLFTRNSMVSQILERLGLVNGWTAAPQPYGFTEVSLEGLAVLKARNFLYVTQNEDAVFAAPSIKPLWQGLPFVKANRAYALDERTWTFGGPLSAVTLANGIRAKMLGR</sequence>
<evidence type="ECO:0000256" key="5">
    <source>
        <dbReference type="SAM" id="SignalP"/>
    </source>
</evidence>
<dbReference type="EMBL" id="JAPMIV010000003">
    <property type="protein sequence ID" value="MDV6373657.1"/>
    <property type="molecule type" value="Genomic_DNA"/>
</dbReference>
<dbReference type="Pfam" id="PF01497">
    <property type="entry name" value="Peripla_BP_2"/>
    <property type="match status" value="1"/>
</dbReference>
<keyword evidence="4 5" id="KW-0732">Signal</keyword>
<dbReference type="SUPFAM" id="SSF53807">
    <property type="entry name" value="Helical backbone' metal receptor"/>
    <property type="match status" value="1"/>
</dbReference>